<organism evidence="5 6">
    <name type="scientific">Castilleja foliolosa</name>
    <dbReference type="NCBI Taxonomy" id="1961234"/>
    <lineage>
        <taxon>Eukaryota</taxon>
        <taxon>Viridiplantae</taxon>
        <taxon>Streptophyta</taxon>
        <taxon>Embryophyta</taxon>
        <taxon>Tracheophyta</taxon>
        <taxon>Spermatophyta</taxon>
        <taxon>Magnoliopsida</taxon>
        <taxon>eudicotyledons</taxon>
        <taxon>Gunneridae</taxon>
        <taxon>Pentapetalae</taxon>
        <taxon>asterids</taxon>
        <taxon>lamiids</taxon>
        <taxon>Lamiales</taxon>
        <taxon>Orobanchaceae</taxon>
        <taxon>Pedicularideae</taxon>
        <taxon>Castillejinae</taxon>
        <taxon>Castilleja</taxon>
    </lineage>
</organism>
<feature type="compositionally biased region" description="Basic and acidic residues" evidence="3">
    <location>
        <begin position="143"/>
        <end position="158"/>
    </location>
</feature>
<feature type="compositionally biased region" description="Acidic residues" evidence="3">
    <location>
        <begin position="184"/>
        <end position="195"/>
    </location>
</feature>
<feature type="region of interest" description="Disordered" evidence="3">
    <location>
        <begin position="134"/>
        <end position="195"/>
    </location>
</feature>
<dbReference type="Pfam" id="PF12936">
    <property type="entry name" value="Kri1_C"/>
    <property type="match status" value="1"/>
</dbReference>
<feature type="compositionally biased region" description="Basic and acidic residues" evidence="3">
    <location>
        <begin position="174"/>
        <end position="183"/>
    </location>
</feature>
<dbReference type="Proteomes" id="UP001632038">
    <property type="component" value="Unassembled WGS sequence"/>
</dbReference>
<evidence type="ECO:0000259" key="4">
    <source>
        <dbReference type="Pfam" id="PF12936"/>
    </source>
</evidence>
<reference evidence="6" key="1">
    <citation type="journal article" date="2024" name="IScience">
        <title>Strigolactones Initiate the Formation of Haustorium-like Structures in Castilleja.</title>
        <authorList>
            <person name="Buerger M."/>
            <person name="Peterson D."/>
            <person name="Chory J."/>
        </authorList>
    </citation>
    <scope>NUCLEOTIDE SEQUENCE [LARGE SCALE GENOMIC DNA]</scope>
</reference>
<comment type="caution">
    <text evidence="5">The sequence shown here is derived from an EMBL/GenBank/DDBJ whole genome shotgun (WGS) entry which is preliminary data.</text>
</comment>
<feature type="compositionally biased region" description="Basic and acidic residues" evidence="3">
    <location>
        <begin position="527"/>
        <end position="551"/>
    </location>
</feature>
<gene>
    <name evidence="5" type="ORF">CASFOL_016711</name>
</gene>
<feature type="region of interest" description="Disordered" evidence="3">
    <location>
        <begin position="93"/>
        <end position="122"/>
    </location>
</feature>
<sequence>MGRRNLFDDDGNSPYDDISKIEINHEYAKRYEHNKKREDLQKLEELKKQGRVDSDSEDSSSEEEELTRPSKKADSKFFDALIKVKKQDPILLNKDAKLFDSDDDREESGEEDREKKKKPMHLRTVIANQLIKFGPDFNEEDDDRKVKTYSEEQEEHRRAFLKAVAEEENEDEGDFLKVKNNESKDEEDDKADDLDEKLEEYFDKDEKLDEESKFLKDYFRSRMWVDDGKTNNLDVDDDIEVSEDEEEIERQEDYERDFNFRYEENAGDRILGHARRIEGSVRKKENARKSQRDRKEERIIQAEFERKEELKRLKNLKKKEINEKLEKIREVAGIGKDEGVFLDNDDLEDEFDPEAYDRKMKKTFGDGYYDAKDVDPGFGSDDDENEEKPDFDKEDELLGLEKGWDGTGEGFLSTRERILKEKVDVIDEAKEGKRKRKRKPSEVEKAVKQELLDEYYKLDYEGTIGDLKTRFKYRPVKKRKFGLKSEDVLMLDDKELNDYVSLKKIAPYREEEWKVPRVKTVQLKQKLRGEVRKEKGKAVEKEEGTESESKGETGSLSRRVQRRRRQAELKLSQSRLMAYGKIPSKAKSKKKQ</sequence>
<dbReference type="PANTHER" id="PTHR14490">
    <property type="entry name" value="ZINC FINGER, ZZ TYPE"/>
    <property type="match status" value="1"/>
</dbReference>
<feature type="region of interest" description="Disordered" evidence="3">
    <location>
        <begin position="233"/>
        <end position="254"/>
    </location>
</feature>
<feature type="compositionally biased region" description="Acidic residues" evidence="3">
    <location>
        <begin position="101"/>
        <end position="111"/>
    </location>
</feature>
<comment type="similarity">
    <text evidence="1">Belongs to the KRI1 family.</text>
</comment>
<feature type="coiled-coil region" evidence="2">
    <location>
        <begin position="299"/>
        <end position="330"/>
    </location>
</feature>
<dbReference type="AlphaFoldDB" id="A0ABD3DA97"/>
<dbReference type="InterPro" id="IPR024626">
    <property type="entry name" value="Kri1-like_C"/>
</dbReference>
<feature type="region of interest" description="Disordered" evidence="3">
    <location>
        <begin position="30"/>
        <end position="71"/>
    </location>
</feature>
<dbReference type="PANTHER" id="PTHR14490:SF5">
    <property type="entry name" value="PROTEIN KRI1 HOMOLOG"/>
    <property type="match status" value="1"/>
</dbReference>
<evidence type="ECO:0000256" key="1">
    <source>
        <dbReference type="ARBA" id="ARBA00007473"/>
    </source>
</evidence>
<dbReference type="Pfam" id="PF05178">
    <property type="entry name" value="Kri1"/>
    <property type="match status" value="1"/>
</dbReference>
<keyword evidence="2" id="KW-0175">Coiled coil</keyword>
<keyword evidence="6" id="KW-1185">Reference proteome</keyword>
<protein>
    <recommendedName>
        <fullName evidence="4">Kri1-like C-terminal domain-containing protein</fullName>
    </recommendedName>
</protein>
<feature type="compositionally biased region" description="Basic and acidic residues" evidence="3">
    <location>
        <begin position="30"/>
        <end position="54"/>
    </location>
</feature>
<evidence type="ECO:0000256" key="3">
    <source>
        <dbReference type="SAM" id="MobiDB-lite"/>
    </source>
</evidence>
<feature type="domain" description="Kri1-like C-terminal" evidence="4">
    <location>
        <begin position="449"/>
        <end position="529"/>
    </location>
</feature>
<dbReference type="InterPro" id="IPR018034">
    <property type="entry name" value="Kri1"/>
</dbReference>
<feature type="compositionally biased region" description="Acidic residues" evidence="3">
    <location>
        <begin position="380"/>
        <end position="394"/>
    </location>
</feature>
<accession>A0ABD3DA97</accession>
<proteinExistence type="inferred from homology"/>
<name>A0ABD3DA97_9LAMI</name>
<feature type="compositionally biased region" description="Acidic residues" evidence="3">
    <location>
        <begin position="55"/>
        <end position="65"/>
    </location>
</feature>
<feature type="region of interest" description="Disordered" evidence="3">
    <location>
        <begin position="524"/>
        <end position="592"/>
    </location>
</feature>
<dbReference type="EMBL" id="JAVIJP010000018">
    <property type="protein sequence ID" value="KAL3638804.1"/>
    <property type="molecule type" value="Genomic_DNA"/>
</dbReference>
<feature type="compositionally biased region" description="Acidic residues" evidence="3">
    <location>
        <begin position="234"/>
        <end position="250"/>
    </location>
</feature>
<evidence type="ECO:0000256" key="2">
    <source>
        <dbReference type="SAM" id="Coils"/>
    </source>
</evidence>
<evidence type="ECO:0000313" key="6">
    <source>
        <dbReference type="Proteomes" id="UP001632038"/>
    </source>
</evidence>
<evidence type="ECO:0000313" key="5">
    <source>
        <dbReference type="EMBL" id="KAL3638804.1"/>
    </source>
</evidence>
<feature type="region of interest" description="Disordered" evidence="3">
    <location>
        <begin position="372"/>
        <end position="394"/>
    </location>
</feature>